<name>A0A397PCB7_9SPHN</name>
<keyword evidence="6" id="KW-1185">Reference proteome</keyword>
<evidence type="ECO:0000259" key="4">
    <source>
        <dbReference type="PROSITE" id="PS50887"/>
    </source>
</evidence>
<dbReference type="Pfam" id="PF07695">
    <property type="entry name" value="7TMR-DISM_7TM"/>
    <property type="match status" value="1"/>
</dbReference>
<feature type="transmembrane region" description="Helical" evidence="3">
    <location>
        <begin position="63"/>
        <end position="83"/>
    </location>
</feature>
<proteinExistence type="predicted"/>
<evidence type="ECO:0000256" key="3">
    <source>
        <dbReference type="SAM" id="Phobius"/>
    </source>
</evidence>
<evidence type="ECO:0000313" key="5">
    <source>
        <dbReference type="EMBL" id="RIA46672.1"/>
    </source>
</evidence>
<evidence type="ECO:0000313" key="6">
    <source>
        <dbReference type="Proteomes" id="UP000266568"/>
    </source>
</evidence>
<dbReference type="Gene3D" id="3.30.70.270">
    <property type="match status" value="1"/>
</dbReference>
<dbReference type="AlphaFoldDB" id="A0A397PCB7"/>
<dbReference type="GO" id="GO:1902201">
    <property type="term" value="P:negative regulation of bacterial-type flagellum-dependent cell motility"/>
    <property type="evidence" value="ECO:0007669"/>
    <property type="project" value="TreeGrafter"/>
</dbReference>
<dbReference type="EMBL" id="QXDC01000002">
    <property type="protein sequence ID" value="RIA46672.1"/>
    <property type="molecule type" value="Genomic_DNA"/>
</dbReference>
<comment type="caution">
    <text evidence="5">The sequence shown here is derived from an EMBL/GenBank/DDBJ whole genome shotgun (WGS) entry which is preliminary data.</text>
</comment>
<dbReference type="PANTHER" id="PTHR45138">
    <property type="entry name" value="REGULATORY COMPONENTS OF SENSORY TRANSDUCTION SYSTEM"/>
    <property type="match status" value="1"/>
</dbReference>
<keyword evidence="3" id="KW-0472">Membrane</keyword>
<feature type="transmembrane region" description="Helical" evidence="3">
    <location>
        <begin position="262"/>
        <end position="283"/>
    </location>
</feature>
<evidence type="ECO:0000256" key="2">
    <source>
        <dbReference type="ARBA" id="ARBA00034247"/>
    </source>
</evidence>
<feature type="transmembrane region" description="Helical" evidence="3">
    <location>
        <begin position="231"/>
        <end position="250"/>
    </location>
</feature>
<dbReference type="PROSITE" id="PS50887">
    <property type="entry name" value="GGDEF"/>
    <property type="match status" value="1"/>
</dbReference>
<dbReference type="GO" id="GO:0043709">
    <property type="term" value="P:cell adhesion involved in single-species biofilm formation"/>
    <property type="evidence" value="ECO:0007669"/>
    <property type="project" value="TreeGrafter"/>
</dbReference>
<dbReference type="GO" id="GO:0052621">
    <property type="term" value="F:diguanylate cyclase activity"/>
    <property type="evidence" value="ECO:0007669"/>
    <property type="project" value="UniProtKB-EC"/>
</dbReference>
<dbReference type="Proteomes" id="UP000266568">
    <property type="component" value="Unassembled WGS sequence"/>
</dbReference>
<evidence type="ECO:0000256" key="1">
    <source>
        <dbReference type="ARBA" id="ARBA00012528"/>
    </source>
</evidence>
<dbReference type="InterPro" id="IPR029787">
    <property type="entry name" value="Nucleotide_cyclase"/>
</dbReference>
<feature type="transmembrane region" description="Helical" evidence="3">
    <location>
        <begin position="328"/>
        <end position="348"/>
    </location>
</feature>
<keyword evidence="3" id="KW-0812">Transmembrane</keyword>
<dbReference type="Pfam" id="PF00990">
    <property type="entry name" value="GGDEF"/>
    <property type="match status" value="1"/>
</dbReference>
<feature type="transmembrane region" description="Helical" evidence="3">
    <location>
        <begin position="360"/>
        <end position="380"/>
    </location>
</feature>
<accession>A0A397PCB7</accession>
<feature type="domain" description="GGDEF" evidence="4">
    <location>
        <begin position="492"/>
        <end position="624"/>
    </location>
</feature>
<reference evidence="5 6" key="1">
    <citation type="submission" date="2018-08" db="EMBL/GenBank/DDBJ databases">
        <title>Genomic Encyclopedia of Type Strains, Phase IV (KMG-IV): sequencing the most valuable type-strain genomes for metagenomic binning, comparative biology and taxonomic classification.</title>
        <authorList>
            <person name="Goeker M."/>
        </authorList>
    </citation>
    <scope>NUCLEOTIDE SEQUENCE [LARGE SCALE GENOMIC DNA]</scope>
    <source>
        <strain evidence="5 6">DSM 25527</strain>
    </source>
</reference>
<dbReference type="PANTHER" id="PTHR45138:SF9">
    <property type="entry name" value="DIGUANYLATE CYCLASE DGCM-RELATED"/>
    <property type="match status" value="1"/>
</dbReference>
<dbReference type="InterPro" id="IPR011623">
    <property type="entry name" value="7TMR_DISM_rcpt_extracell_dom1"/>
</dbReference>
<protein>
    <recommendedName>
        <fullName evidence="1">diguanylate cyclase</fullName>
        <ecNumber evidence="1">2.7.7.65</ecNumber>
    </recommendedName>
</protein>
<dbReference type="SUPFAM" id="SSF55073">
    <property type="entry name" value="Nucleotide cyclase"/>
    <property type="match status" value="1"/>
</dbReference>
<dbReference type="NCBIfam" id="TIGR00254">
    <property type="entry name" value="GGDEF"/>
    <property type="match status" value="1"/>
</dbReference>
<dbReference type="CDD" id="cd01949">
    <property type="entry name" value="GGDEF"/>
    <property type="match status" value="1"/>
</dbReference>
<keyword evidence="3" id="KW-1133">Transmembrane helix</keyword>
<organism evidence="5 6">
    <name type="scientific">Hephaestia caeni</name>
    <dbReference type="NCBI Taxonomy" id="645617"/>
    <lineage>
        <taxon>Bacteria</taxon>
        <taxon>Pseudomonadati</taxon>
        <taxon>Pseudomonadota</taxon>
        <taxon>Alphaproteobacteria</taxon>
        <taxon>Sphingomonadales</taxon>
        <taxon>Sphingomonadaceae</taxon>
        <taxon>Hephaestia</taxon>
    </lineage>
</organism>
<comment type="catalytic activity">
    <reaction evidence="2">
        <text>2 GTP = 3',3'-c-di-GMP + 2 diphosphate</text>
        <dbReference type="Rhea" id="RHEA:24898"/>
        <dbReference type="ChEBI" id="CHEBI:33019"/>
        <dbReference type="ChEBI" id="CHEBI:37565"/>
        <dbReference type="ChEBI" id="CHEBI:58805"/>
        <dbReference type="EC" id="2.7.7.65"/>
    </reaction>
</comment>
<dbReference type="EC" id="2.7.7.65" evidence="1"/>
<sequence length="644" mass="68704">MTCRGLCFPGENALFQALRSPARTTRSPLRQPGSRGLGTYFRFGKALLTESWHRAGIVLEMRGYRIVAIRLICALVAVAGALLSPPAAAEPLPFDTLCHAVTGAGTADSALPTLPFACRGAPADYQRGSLWLRADLRPLPVDRSDVALMVHQSRFDRLAVAFTYADGHVAWERVASGAFGTRWRVGGQVAFEAPSRDVPLVSITMRFDHVASHKLLRMRIVTNAEAGAQSAMLAALIGAALTLLLVGAVYNLSLALAVRRQFLLWHGVWAACVLVWGTIWSQLELIVMPGLAGAAAAQICTFLACIAITAATVSAVTSVERSILPRWASVATVALGLGIGVYGIPAALVRDAAIDWIGDVLGLLVLVDLAAVALVLGWAWRRRSPDARDVAMAWSVPMAALGLTQVVDVGSALWGGGAQVLVLFAAALQTLFLSIATTRRLARLRVERDHARAAEARASELAGRDPLTNLHNRRGFIERTTPLLGDRRLADAPAALLLIDVDRFKSVNDAFGHEAGDIVLCKIAQRLQRWESPSCAVARLGGEEFALAIVGIDGFALIRFVDGVRQELAVLDHGAAIGDRAVTVSIGAIQARGACSFQQLYRHADAALYAAKQGGRDRVVVQDIDAAGDTPTFTTDRIIAQLAS</sequence>
<feature type="transmembrane region" description="Helical" evidence="3">
    <location>
        <begin position="420"/>
        <end position="438"/>
    </location>
</feature>
<dbReference type="InterPro" id="IPR043128">
    <property type="entry name" value="Rev_trsase/Diguanyl_cyclase"/>
</dbReference>
<dbReference type="InterPro" id="IPR050469">
    <property type="entry name" value="Diguanylate_Cyclase"/>
</dbReference>
<dbReference type="SMART" id="SM00267">
    <property type="entry name" value="GGDEF"/>
    <property type="match status" value="1"/>
</dbReference>
<feature type="transmembrane region" description="Helical" evidence="3">
    <location>
        <begin position="295"/>
        <end position="316"/>
    </location>
</feature>
<gene>
    <name evidence="5" type="ORF">DFR49_1220</name>
</gene>
<dbReference type="GO" id="GO:0005886">
    <property type="term" value="C:plasma membrane"/>
    <property type="evidence" value="ECO:0007669"/>
    <property type="project" value="TreeGrafter"/>
</dbReference>
<feature type="transmembrane region" description="Helical" evidence="3">
    <location>
        <begin position="392"/>
        <end position="414"/>
    </location>
</feature>
<dbReference type="InterPro" id="IPR000160">
    <property type="entry name" value="GGDEF_dom"/>
</dbReference>